<dbReference type="SUPFAM" id="SSF49599">
    <property type="entry name" value="TRAF domain-like"/>
    <property type="match status" value="1"/>
</dbReference>
<evidence type="ECO:0000313" key="4">
    <source>
        <dbReference type="EMBL" id="KAF3590161.1"/>
    </source>
</evidence>
<comment type="caution">
    <text evidence="4">The sequence shown here is derived from an EMBL/GenBank/DDBJ whole genome shotgun (WGS) entry which is preliminary data.</text>
</comment>
<dbReference type="PANTHER" id="PTHR47477">
    <property type="entry name" value="TNF RECEPTOR-ASSOCIATED FACTOR HOMOLOG 1A"/>
    <property type="match status" value="1"/>
</dbReference>
<feature type="domain" description="MATH" evidence="3">
    <location>
        <begin position="25"/>
        <end position="148"/>
    </location>
</feature>
<sequence length="377" mass="44265">MSEVTSKESVILLLLFLGANPSELYGTHTWKIEKFSKISMPEIRSNVFEVGGHQWSILVYPKGCEVPTHLSLFLCVANCDKLLPGWNHFAQFTISMVNKDPKKSKHSDTLHKFGKKEHDWGWKKYMELPKLHDGFIDEYGSLTIMAQVQVIRDRVDRPFPCLDVHYRRELVRVYLKEVEPIFLSFMKEKRSKLMEDKTRWESLCAFWLGMDQKSRREMSREKMDVILKLVVKHFYIKKEVTSSLVMDFLFHGLNSLVWSSTTQEKILHTITRQMGKLLKDDLDSSILNALEEEPKKERETDVKNLPDPIVGKDGEREDEKRLTEFARRTLEVFILDHILCNKVEGAYKEAIALKMQEELIREEEEENLNKRRVKSTK</sequence>
<dbReference type="InterPro" id="IPR002083">
    <property type="entry name" value="MATH/TRAF_dom"/>
</dbReference>
<protein>
    <recommendedName>
        <fullName evidence="3">MATH domain-containing protein</fullName>
    </recommendedName>
</protein>
<dbReference type="SMART" id="SM00061">
    <property type="entry name" value="MATH"/>
    <property type="match status" value="1"/>
</dbReference>
<reference evidence="4" key="1">
    <citation type="submission" date="2019-12" db="EMBL/GenBank/DDBJ databases">
        <title>Genome sequencing and annotation of Brassica cretica.</title>
        <authorList>
            <person name="Studholme D.J."/>
            <person name="Sarris P."/>
        </authorList>
    </citation>
    <scope>NUCLEOTIDE SEQUENCE</scope>
    <source>
        <strain evidence="4">PFS-109/04</strain>
        <tissue evidence="4">Leaf</tissue>
    </source>
</reference>
<evidence type="ECO:0000256" key="2">
    <source>
        <dbReference type="SAM" id="SignalP"/>
    </source>
</evidence>
<dbReference type="Pfam" id="PF22486">
    <property type="entry name" value="MATH_2"/>
    <property type="match status" value="1"/>
</dbReference>
<evidence type="ECO:0000259" key="3">
    <source>
        <dbReference type="PROSITE" id="PS50144"/>
    </source>
</evidence>
<feature type="chain" id="PRO_5035750064" description="MATH domain-containing protein" evidence="2">
    <location>
        <begin position="27"/>
        <end position="377"/>
    </location>
</feature>
<proteinExistence type="predicted"/>
<dbReference type="PANTHER" id="PTHR47477:SF8">
    <property type="entry name" value="TNF RECEPTOR-ASSOCIATED FACTOR HOMOLOG 1A"/>
    <property type="match status" value="1"/>
</dbReference>
<name>A0A8S9S8W8_BRACR</name>
<keyword evidence="2" id="KW-0732">Signal</keyword>
<evidence type="ECO:0000256" key="1">
    <source>
        <dbReference type="SAM" id="MobiDB-lite"/>
    </source>
</evidence>
<dbReference type="PROSITE" id="PS50144">
    <property type="entry name" value="MATH"/>
    <property type="match status" value="1"/>
</dbReference>
<dbReference type="CDD" id="cd00121">
    <property type="entry name" value="MATH"/>
    <property type="match status" value="1"/>
</dbReference>
<dbReference type="InterPro" id="IPR055327">
    <property type="entry name" value="TRAF1A/B"/>
</dbReference>
<dbReference type="Proteomes" id="UP000712600">
    <property type="component" value="Unassembled WGS sequence"/>
</dbReference>
<dbReference type="EMBL" id="QGKX02000088">
    <property type="protein sequence ID" value="KAF3590161.1"/>
    <property type="molecule type" value="Genomic_DNA"/>
</dbReference>
<dbReference type="Gene3D" id="2.60.210.10">
    <property type="entry name" value="Apoptosis, Tumor Necrosis Factor Receptor Associated Protein 2, Chain A"/>
    <property type="match status" value="1"/>
</dbReference>
<evidence type="ECO:0000313" key="5">
    <source>
        <dbReference type="Proteomes" id="UP000712600"/>
    </source>
</evidence>
<accession>A0A8S9S8W8</accession>
<feature type="region of interest" description="Disordered" evidence="1">
    <location>
        <begin position="293"/>
        <end position="313"/>
    </location>
</feature>
<dbReference type="AlphaFoldDB" id="A0A8S9S8W8"/>
<organism evidence="4 5">
    <name type="scientific">Brassica cretica</name>
    <name type="common">Mustard</name>
    <dbReference type="NCBI Taxonomy" id="69181"/>
    <lineage>
        <taxon>Eukaryota</taxon>
        <taxon>Viridiplantae</taxon>
        <taxon>Streptophyta</taxon>
        <taxon>Embryophyta</taxon>
        <taxon>Tracheophyta</taxon>
        <taxon>Spermatophyta</taxon>
        <taxon>Magnoliopsida</taxon>
        <taxon>eudicotyledons</taxon>
        <taxon>Gunneridae</taxon>
        <taxon>Pentapetalae</taxon>
        <taxon>rosids</taxon>
        <taxon>malvids</taxon>
        <taxon>Brassicales</taxon>
        <taxon>Brassicaceae</taxon>
        <taxon>Brassiceae</taxon>
        <taxon>Brassica</taxon>
    </lineage>
</organism>
<gene>
    <name evidence="4" type="ORF">F2Q69_00030263</name>
</gene>
<feature type="signal peptide" evidence="2">
    <location>
        <begin position="1"/>
        <end position="26"/>
    </location>
</feature>
<dbReference type="InterPro" id="IPR008974">
    <property type="entry name" value="TRAF-like"/>
</dbReference>